<evidence type="ECO:0000256" key="6">
    <source>
        <dbReference type="ARBA" id="ARBA00022555"/>
    </source>
</evidence>
<dbReference type="GO" id="GO:0004825">
    <property type="term" value="F:methionine-tRNA ligase activity"/>
    <property type="evidence" value="ECO:0007669"/>
    <property type="project" value="UniProtKB-UniRule"/>
</dbReference>
<evidence type="ECO:0000256" key="1">
    <source>
        <dbReference type="ARBA" id="ARBA00003314"/>
    </source>
</evidence>
<evidence type="ECO:0000256" key="5">
    <source>
        <dbReference type="ARBA" id="ARBA00022490"/>
    </source>
</evidence>
<dbReference type="Gene3D" id="1.10.730.10">
    <property type="entry name" value="Isoleucyl-tRNA Synthetase, Domain 1"/>
    <property type="match status" value="1"/>
</dbReference>
<evidence type="ECO:0000256" key="11">
    <source>
        <dbReference type="ARBA" id="ARBA00022917"/>
    </source>
</evidence>
<comment type="function">
    <text evidence="1 14">Is required not only for elongation of protein synthesis but also for the initiation of all mRNA translation through initiator tRNA(fMet) aminoacylation.</text>
</comment>
<keyword evidence="7 14" id="KW-0436">Ligase</keyword>
<dbReference type="PROSITE" id="PS00178">
    <property type="entry name" value="AA_TRNA_LIGASE_I"/>
    <property type="match status" value="1"/>
</dbReference>
<dbReference type="InterPro" id="IPR014758">
    <property type="entry name" value="Met-tRNA_synth"/>
</dbReference>
<sequence length="667" mass="75014">MSEHKTFYITTPIYYPSDKLHIGHSYTTVACDALARFKRMQGYNVMFLTGTDEHGQKIQDKAADAGVTPKEYVDKIVATVKDLWKLLDVSYDRFIRTTDDYHMESCQKIFTKLYEQGDIYKGEYIGHYCKPCESFWTDSQLVDGKCPDCGREVYDAHEEAYFFKTSKYADRLLKLYEENPQFIQPESRKNEMIAFIKQGLQDTCVSRTSVKWGIPVPFDPKHTMYVWVDALSNYISALGYGNETYHDYDKFWPADLHMVGKEILRFHTILWPAMLMALDLPLPKRVFGHGWLLMNGGKMSKSVGNVVDPVILCNRYGVDAIRYFLLREIPFGNDGMFTNEALINRINSDLANDLGNLLSRTVAMCEKYFGGTVRNVAGTEAIDAELEGLINGLTVKVTADMDNLTIPQALMEIFAVIQRANKYIDETAPWALAKDEANKERLESVLYHLCEALRVTGILLNAYLPSTAPKMMDQLGLDASALDLSKTVYGAQETYTVHKGDALFPRIDVAKEIAHLKEEDEKRKAAAEAANKAKAEAEAAKNAPAAAEESGVDFTHEPEIAFDDFCKVELRVAEVRACENLKESKKLLHLTVFDGERERCILSGIAKWFKPEDLIGKKIGIVANLAPRPMMKGKYVSEGMIFAADTADGGCSIAFYGEDTPVGSRIH</sequence>
<feature type="binding site" evidence="14">
    <location>
        <position position="149"/>
    </location>
    <ligand>
        <name>Zn(2+)</name>
        <dbReference type="ChEBI" id="CHEBI:29105"/>
    </ligand>
</feature>
<accession>A0A2A7B6F1</accession>
<dbReference type="EMBL" id="NOUV01000014">
    <property type="protein sequence ID" value="PDX86977.1"/>
    <property type="molecule type" value="Genomic_DNA"/>
</dbReference>
<dbReference type="CDD" id="cd07957">
    <property type="entry name" value="Anticodon_Ia_Met"/>
    <property type="match status" value="1"/>
</dbReference>
<evidence type="ECO:0000256" key="7">
    <source>
        <dbReference type="ARBA" id="ARBA00022598"/>
    </source>
</evidence>
<dbReference type="SUPFAM" id="SSF50249">
    <property type="entry name" value="Nucleic acid-binding proteins"/>
    <property type="match status" value="1"/>
</dbReference>
<dbReference type="GO" id="GO:0005524">
    <property type="term" value="F:ATP binding"/>
    <property type="evidence" value="ECO:0007669"/>
    <property type="project" value="UniProtKB-UniRule"/>
</dbReference>
<dbReference type="InterPro" id="IPR001412">
    <property type="entry name" value="aa-tRNA-synth_I_CS"/>
</dbReference>
<feature type="binding site" evidence="14">
    <location>
        <position position="132"/>
    </location>
    <ligand>
        <name>Zn(2+)</name>
        <dbReference type="ChEBI" id="CHEBI:29105"/>
    </ligand>
</feature>
<dbReference type="AlphaFoldDB" id="A0A2A7B6F1"/>
<keyword evidence="6 14" id="KW-0820">tRNA-binding</keyword>
<dbReference type="Proteomes" id="UP000220904">
    <property type="component" value="Unassembled WGS sequence"/>
</dbReference>
<dbReference type="FunFam" id="2.170.220.10:FF:000002">
    <property type="entry name" value="Methionine--tRNA ligase"/>
    <property type="match status" value="1"/>
</dbReference>
<dbReference type="GO" id="GO:0000049">
    <property type="term" value="F:tRNA binding"/>
    <property type="evidence" value="ECO:0007669"/>
    <property type="project" value="UniProtKB-UniRule"/>
</dbReference>
<evidence type="ECO:0000313" key="17">
    <source>
        <dbReference type="EMBL" id="PDX86977.1"/>
    </source>
</evidence>
<keyword evidence="14" id="KW-0479">Metal-binding</keyword>
<keyword evidence="12 14" id="KW-0030">Aminoacyl-tRNA synthetase</keyword>
<dbReference type="HAMAP" id="MF_01228">
    <property type="entry name" value="Met_tRNA_synth_type2"/>
    <property type="match status" value="1"/>
</dbReference>
<comment type="caution">
    <text evidence="17">The sequence shown here is derived from an EMBL/GenBank/DDBJ whole genome shotgun (WGS) entry which is preliminary data.</text>
</comment>
<dbReference type="InterPro" id="IPR012340">
    <property type="entry name" value="NA-bd_OB-fold"/>
</dbReference>
<dbReference type="GO" id="GO:0046872">
    <property type="term" value="F:metal ion binding"/>
    <property type="evidence" value="ECO:0007669"/>
    <property type="project" value="UniProtKB-KW"/>
</dbReference>
<feature type="binding site" evidence="14">
    <location>
        <position position="129"/>
    </location>
    <ligand>
        <name>Zn(2+)</name>
        <dbReference type="ChEBI" id="CHEBI:29105"/>
    </ligand>
</feature>
<evidence type="ECO:0000256" key="10">
    <source>
        <dbReference type="ARBA" id="ARBA00022884"/>
    </source>
</evidence>
<organism evidence="17 18">
    <name type="scientific">Faecalibacterium prausnitzii</name>
    <dbReference type="NCBI Taxonomy" id="853"/>
    <lineage>
        <taxon>Bacteria</taxon>
        <taxon>Bacillati</taxon>
        <taxon>Bacillota</taxon>
        <taxon>Clostridia</taxon>
        <taxon>Eubacteriales</taxon>
        <taxon>Oscillospiraceae</taxon>
        <taxon>Faecalibacterium</taxon>
    </lineage>
</organism>
<evidence type="ECO:0000256" key="9">
    <source>
        <dbReference type="ARBA" id="ARBA00022840"/>
    </source>
</evidence>
<evidence type="ECO:0000256" key="3">
    <source>
        <dbReference type="ARBA" id="ARBA00006590"/>
    </source>
</evidence>
<name>A0A2A7B6F1_9FIRM</name>
<feature type="binding site" evidence="14">
    <location>
        <position position="146"/>
    </location>
    <ligand>
        <name>Zn(2+)</name>
        <dbReference type="ChEBI" id="CHEBI:29105"/>
    </ligand>
</feature>
<protein>
    <recommendedName>
        <fullName evidence="14">Methionine--tRNA ligase</fullName>
        <ecNumber evidence="14">6.1.1.10</ecNumber>
    </recommendedName>
    <alternativeName>
        <fullName evidence="14">Methionyl-tRNA synthetase</fullName>
        <shortName evidence="14">MetRS</shortName>
    </alternativeName>
</protein>
<dbReference type="CDD" id="cd02800">
    <property type="entry name" value="tRNA_bind_EcMetRS_like"/>
    <property type="match status" value="1"/>
</dbReference>
<evidence type="ECO:0000256" key="12">
    <source>
        <dbReference type="ARBA" id="ARBA00023146"/>
    </source>
</evidence>
<keyword evidence="14" id="KW-0862">Zinc</keyword>
<evidence type="ECO:0000256" key="8">
    <source>
        <dbReference type="ARBA" id="ARBA00022741"/>
    </source>
</evidence>
<dbReference type="CDD" id="cd00814">
    <property type="entry name" value="MetRS_core"/>
    <property type="match status" value="1"/>
</dbReference>
<dbReference type="InterPro" id="IPR002547">
    <property type="entry name" value="tRNA-bd_dom"/>
</dbReference>
<gene>
    <name evidence="14" type="primary">metG</name>
    <name evidence="17" type="ORF">CHR60_09700</name>
</gene>
<dbReference type="SUPFAM" id="SSF52374">
    <property type="entry name" value="Nucleotidylyl transferase"/>
    <property type="match status" value="1"/>
</dbReference>
<dbReference type="PANTHER" id="PTHR43326">
    <property type="entry name" value="METHIONYL-TRNA SYNTHETASE"/>
    <property type="match status" value="1"/>
</dbReference>
<dbReference type="SUPFAM" id="SSF47323">
    <property type="entry name" value="Anticodon-binding domain of a subclass of class I aminoacyl-tRNA synthetases"/>
    <property type="match status" value="1"/>
</dbReference>
<comment type="catalytic activity">
    <reaction evidence="13 14">
        <text>tRNA(Met) + L-methionine + ATP = L-methionyl-tRNA(Met) + AMP + diphosphate</text>
        <dbReference type="Rhea" id="RHEA:13481"/>
        <dbReference type="Rhea" id="RHEA-COMP:9667"/>
        <dbReference type="Rhea" id="RHEA-COMP:9698"/>
        <dbReference type="ChEBI" id="CHEBI:30616"/>
        <dbReference type="ChEBI" id="CHEBI:33019"/>
        <dbReference type="ChEBI" id="CHEBI:57844"/>
        <dbReference type="ChEBI" id="CHEBI:78442"/>
        <dbReference type="ChEBI" id="CHEBI:78530"/>
        <dbReference type="ChEBI" id="CHEBI:456215"/>
        <dbReference type="EC" id="6.1.1.10"/>
    </reaction>
</comment>
<evidence type="ECO:0000256" key="13">
    <source>
        <dbReference type="ARBA" id="ARBA00047364"/>
    </source>
</evidence>
<dbReference type="Pfam" id="PF01588">
    <property type="entry name" value="tRNA_bind"/>
    <property type="match status" value="1"/>
</dbReference>
<proteinExistence type="inferred from homology"/>
<feature type="domain" description="TRNA-binding" evidence="16">
    <location>
        <begin position="564"/>
        <end position="667"/>
    </location>
</feature>
<evidence type="ECO:0000256" key="14">
    <source>
        <dbReference type="HAMAP-Rule" id="MF_01228"/>
    </source>
</evidence>
<dbReference type="NCBIfam" id="NF008900">
    <property type="entry name" value="PRK12267.1"/>
    <property type="match status" value="1"/>
</dbReference>
<keyword evidence="8 14" id="KW-0547">Nucleotide-binding</keyword>
<keyword evidence="9 14" id="KW-0067">ATP-binding</keyword>
<dbReference type="EC" id="6.1.1.10" evidence="14"/>
<feature type="short sequence motif" description="'HIGH' region" evidence="14">
    <location>
        <begin position="14"/>
        <end position="24"/>
    </location>
</feature>
<evidence type="ECO:0000313" key="18">
    <source>
        <dbReference type="Proteomes" id="UP000220904"/>
    </source>
</evidence>
<dbReference type="InterPro" id="IPR004495">
    <property type="entry name" value="Met-tRNA-synth_bsu_C"/>
</dbReference>
<keyword evidence="5 14" id="KW-0963">Cytoplasm</keyword>
<evidence type="ECO:0000256" key="15">
    <source>
        <dbReference type="SAM" id="Coils"/>
    </source>
</evidence>
<comment type="subunit">
    <text evidence="4 14">Homodimer.</text>
</comment>
<dbReference type="RefSeq" id="WP_097792800.1">
    <property type="nucleotide sequence ID" value="NZ_NOUV01000014.1"/>
</dbReference>
<keyword evidence="11 14" id="KW-0648">Protein biosynthesis</keyword>
<comment type="similarity">
    <text evidence="3 14">Belongs to the class-I aminoacyl-tRNA synthetase family. MetG type 2A subfamily.</text>
</comment>
<dbReference type="InterPro" id="IPR023457">
    <property type="entry name" value="Met-tRNA_synth_2"/>
</dbReference>
<dbReference type="PROSITE" id="PS51257">
    <property type="entry name" value="PROKAR_LIPOPROTEIN"/>
    <property type="match status" value="1"/>
</dbReference>
<evidence type="ECO:0000256" key="4">
    <source>
        <dbReference type="ARBA" id="ARBA00011738"/>
    </source>
</evidence>
<dbReference type="GO" id="GO:0005737">
    <property type="term" value="C:cytoplasm"/>
    <property type="evidence" value="ECO:0007669"/>
    <property type="project" value="UniProtKB-SubCell"/>
</dbReference>
<dbReference type="GO" id="GO:0006431">
    <property type="term" value="P:methionyl-tRNA aminoacylation"/>
    <property type="evidence" value="ECO:0007669"/>
    <property type="project" value="UniProtKB-UniRule"/>
</dbReference>
<dbReference type="OrthoDB" id="9810191at2"/>
<dbReference type="Pfam" id="PF19303">
    <property type="entry name" value="Anticodon_3"/>
    <property type="match status" value="1"/>
</dbReference>
<comment type="cofactor">
    <cofactor evidence="14">
        <name>Zn(2+)</name>
        <dbReference type="ChEBI" id="CHEBI:29105"/>
    </cofactor>
    <text evidence="14">Binds 1 zinc ion per subunit.</text>
</comment>
<dbReference type="FunFam" id="1.10.730.10:FF:000026">
    <property type="entry name" value="Methionine--tRNA ligase"/>
    <property type="match status" value="1"/>
</dbReference>
<evidence type="ECO:0000259" key="16">
    <source>
        <dbReference type="PROSITE" id="PS50886"/>
    </source>
</evidence>
<evidence type="ECO:0000256" key="2">
    <source>
        <dbReference type="ARBA" id="ARBA00004496"/>
    </source>
</evidence>
<comment type="caution">
    <text evidence="14">Lacks conserved residue(s) required for the propagation of feature annotation.</text>
</comment>
<feature type="short sequence motif" description="'KMSKS' region" evidence="14">
    <location>
        <begin position="298"/>
        <end position="302"/>
    </location>
</feature>
<dbReference type="PANTHER" id="PTHR43326:SF1">
    <property type="entry name" value="METHIONINE--TRNA LIGASE, MITOCHONDRIAL"/>
    <property type="match status" value="1"/>
</dbReference>
<dbReference type="InterPro" id="IPR041872">
    <property type="entry name" value="Anticodon_Met"/>
</dbReference>
<dbReference type="InterPro" id="IPR015413">
    <property type="entry name" value="Methionyl/Leucyl_tRNA_Synth"/>
</dbReference>
<dbReference type="PRINTS" id="PR01041">
    <property type="entry name" value="TRNASYNTHMET"/>
</dbReference>
<dbReference type="NCBIfam" id="TIGR00398">
    <property type="entry name" value="metG"/>
    <property type="match status" value="1"/>
</dbReference>
<dbReference type="PROSITE" id="PS50886">
    <property type="entry name" value="TRBD"/>
    <property type="match status" value="1"/>
</dbReference>
<feature type="coiled-coil region" evidence="15">
    <location>
        <begin position="516"/>
        <end position="543"/>
    </location>
</feature>
<dbReference type="InterPro" id="IPR033911">
    <property type="entry name" value="MetRS_core"/>
</dbReference>
<dbReference type="Gene3D" id="2.40.50.140">
    <property type="entry name" value="Nucleic acid-binding proteins"/>
    <property type="match status" value="1"/>
</dbReference>
<dbReference type="InterPro" id="IPR014729">
    <property type="entry name" value="Rossmann-like_a/b/a_fold"/>
</dbReference>
<dbReference type="Gene3D" id="2.170.220.10">
    <property type="match status" value="1"/>
</dbReference>
<comment type="subcellular location">
    <subcellularLocation>
        <location evidence="2 14">Cytoplasm</location>
    </subcellularLocation>
</comment>
<dbReference type="Gene3D" id="3.40.50.620">
    <property type="entry name" value="HUPs"/>
    <property type="match status" value="1"/>
</dbReference>
<keyword evidence="10 14" id="KW-0694">RNA-binding</keyword>
<reference evidence="17 18" key="1">
    <citation type="journal article" date="2017" name="Front. Microbiol.">
        <title>New Insights into the Diversity of the Genus Faecalibacterium.</title>
        <authorList>
            <person name="Benevides L."/>
            <person name="Burman S."/>
            <person name="Martin R."/>
            <person name="Robert V."/>
            <person name="Thomas M."/>
            <person name="Miquel S."/>
            <person name="Chain F."/>
            <person name="Sokol H."/>
            <person name="Bermudez-Humaran L.G."/>
            <person name="Morrison M."/>
            <person name="Langella P."/>
            <person name="Azevedo V.A."/>
            <person name="Chatel J.M."/>
            <person name="Soares S."/>
        </authorList>
    </citation>
    <scope>NUCLEOTIDE SEQUENCE [LARGE SCALE GENOMIC DNA]</scope>
    <source>
        <strain evidence="17 18">AHMP21</strain>
    </source>
</reference>
<dbReference type="InterPro" id="IPR009080">
    <property type="entry name" value="tRNAsynth_Ia_anticodon-bd"/>
</dbReference>
<keyword evidence="15" id="KW-0175">Coiled coil</keyword>
<dbReference type="Pfam" id="PF09334">
    <property type="entry name" value="tRNA-synt_1g"/>
    <property type="match status" value="2"/>
</dbReference>